<proteinExistence type="predicted"/>
<accession>A0ABY7E5F6</accession>
<dbReference type="PROSITE" id="PS50089">
    <property type="entry name" value="ZF_RING_2"/>
    <property type="match status" value="1"/>
</dbReference>
<keyword evidence="4" id="KW-0472">Membrane</keyword>
<dbReference type="EMBL" id="CP111015">
    <property type="protein sequence ID" value="WAR04028.1"/>
    <property type="molecule type" value="Genomic_DNA"/>
</dbReference>
<evidence type="ECO:0000256" key="5">
    <source>
        <dbReference type="SAM" id="SignalP"/>
    </source>
</evidence>
<evidence type="ECO:0000313" key="8">
    <source>
        <dbReference type="Proteomes" id="UP001164746"/>
    </source>
</evidence>
<dbReference type="Gene3D" id="3.30.40.10">
    <property type="entry name" value="Zinc/RING finger domain, C3HC4 (zinc finger)"/>
    <property type="match status" value="1"/>
</dbReference>
<keyword evidence="4" id="KW-0812">Transmembrane</keyword>
<name>A0ABY7E5F6_MYAAR</name>
<dbReference type="Pfam" id="PF13639">
    <property type="entry name" value="zf-RING_2"/>
    <property type="match status" value="1"/>
</dbReference>
<feature type="domain" description="RING-type" evidence="6">
    <location>
        <begin position="258"/>
        <end position="299"/>
    </location>
</feature>
<keyword evidence="2" id="KW-0862">Zinc</keyword>
<keyword evidence="4" id="KW-1133">Transmembrane helix</keyword>
<dbReference type="CDD" id="cd16454">
    <property type="entry name" value="RING-H2_PA-TM-RING"/>
    <property type="match status" value="1"/>
</dbReference>
<keyword evidence="8" id="KW-1185">Reference proteome</keyword>
<dbReference type="Proteomes" id="UP001164746">
    <property type="component" value="Chromosome 4"/>
</dbReference>
<dbReference type="Gene3D" id="3.50.30.30">
    <property type="match status" value="1"/>
</dbReference>
<evidence type="ECO:0000259" key="6">
    <source>
        <dbReference type="PROSITE" id="PS50089"/>
    </source>
</evidence>
<keyword evidence="1 3" id="KW-0479">Metal-binding</keyword>
<evidence type="ECO:0000256" key="1">
    <source>
        <dbReference type="ARBA" id="ARBA00022771"/>
    </source>
</evidence>
<protein>
    <submittedName>
        <fullName evidence="7">RN215-like protein</fullName>
    </submittedName>
</protein>
<sequence>MFSFRRNYCFVSLLYFMLVIPAFTKNERVTLIEVGKLEKTSNKRLTAGDHSSGTTKIKDIDGRFWGKLLDVGREDNVDGRLHLLPCNCIEDESSVARLPSGWVAVLNYTDLSVCTVTAGECPGVMDRMKKALFFGASAIIILAMNPKFIKEKYYTTVTLWGTCGRYSGRSYHEWDGVVCMGQHEAPRNKDGKVDVEHFWNYFYTAVLVLMMIHYIRTRREQAWENPDYIDETLRELAYRALAVMKIKRYTKEGTNDSCAICLEKFYLKQKLRVLPCSHFFHTKCVDPWLVRNHTCPLCKLNIIDSPLVFGQFWMNRSKVFGQFGMNHSKVFGQFGINHSKVFGQFGINHSKVFGQFGMNHSKVFGQFGINRSKVFVDTALDRIYLLLPHFYVCFYILLLNICVP</sequence>
<dbReference type="PANTHER" id="PTHR16200">
    <property type="entry name" value="RING ZINC FINGER"/>
    <property type="match status" value="1"/>
</dbReference>
<dbReference type="SUPFAM" id="SSF57850">
    <property type="entry name" value="RING/U-box"/>
    <property type="match status" value="1"/>
</dbReference>
<evidence type="ECO:0000256" key="4">
    <source>
        <dbReference type="SAM" id="Phobius"/>
    </source>
</evidence>
<keyword evidence="1 3" id="KW-0863">Zinc-finger</keyword>
<dbReference type="InterPro" id="IPR001841">
    <property type="entry name" value="Znf_RING"/>
</dbReference>
<feature type="transmembrane region" description="Helical" evidence="4">
    <location>
        <begin position="383"/>
        <end position="401"/>
    </location>
</feature>
<evidence type="ECO:0000256" key="2">
    <source>
        <dbReference type="ARBA" id="ARBA00022833"/>
    </source>
</evidence>
<dbReference type="SMART" id="SM00184">
    <property type="entry name" value="RING"/>
    <property type="match status" value="1"/>
</dbReference>
<dbReference type="InterPro" id="IPR051073">
    <property type="entry name" value="ZNRF3_Arkadia_E3_ligases"/>
</dbReference>
<reference evidence="7" key="1">
    <citation type="submission" date="2022-11" db="EMBL/GenBank/DDBJ databases">
        <title>Centuries of genome instability and evolution in soft-shell clam transmissible cancer (bioRxiv).</title>
        <authorList>
            <person name="Hart S.F.M."/>
            <person name="Yonemitsu M.A."/>
            <person name="Giersch R.M."/>
            <person name="Beal B.F."/>
            <person name="Arriagada G."/>
            <person name="Davis B.W."/>
            <person name="Ostrander E.A."/>
            <person name="Goff S.P."/>
            <person name="Metzger M.J."/>
        </authorList>
    </citation>
    <scope>NUCLEOTIDE SEQUENCE</scope>
    <source>
        <strain evidence="7">MELC-2E11</strain>
        <tissue evidence="7">Siphon/mantle</tissue>
    </source>
</reference>
<evidence type="ECO:0000313" key="7">
    <source>
        <dbReference type="EMBL" id="WAR04028.1"/>
    </source>
</evidence>
<feature type="chain" id="PRO_5046054820" evidence="5">
    <location>
        <begin position="25"/>
        <end position="404"/>
    </location>
</feature>
<feature type="transmembrane region" description="Helical" evidence="4">
    <location>
        <begin position="198"/>
        <end position="215"/>
    </location>
</feature>
<keyword evidence="5" id="KW-0732">Signal</keyword>
<evidence type="ECO:0000256" key="3">
    <source>
        <dbReference type="PROSITE-ProRule" id="PRU00175"/>
    </source>
</evidence>
<feature type="signal peptide" evidence="5">
    <location>
        <begin position="1"/>
        <end position="24"/>
    </location>
</feature>
<dbReference type="InterPro" id="IPR013083">
    <property type="entry name" value="Znf_RING/FYVE/PHD"/>
</dbReference>
<organism evidence="7 8">
    <name type="scientific">Mya arenaria</name>
    <name type="common">Soft-shell clam</name>
    <dbReference type="NCBI Taxonomy" id="6604"/>
    <lineage>
        <taxon>Eukaryota</taxon>
        <taxon>Metazoa</taxon>
        <taxon>Spiralia</taxon>
        <taxon>Lophotrochozoa</taxon>
        <taxon>Mollusca</taxon>
        <taxon>Bivalvia</taxon>
        <taxon>Autobranchia</taxon>
        <taxon>Heteroconchia</taxon>
        <taxon>Euheterodonta</taxon>
        <taxon>Imparidentia</taxon>
        <taxon>Neoheterodontei</taxon>
        <taxon>Myida</taxon>
        <taxon>Myoidea</taxon>
        <taxon>Myidae</taxon>
        <taxon>Mya</taxon>
    </lineage>
</organism>
<gene>
    <name evidence="7" type="ORF">MAR_010586</name>
</gene>